<proteinExistence type="predicted"/>
<keyword evidence="2" id="KW-1185">Reference proteome</keyword>
<name>H1Z094_9EURY</name>
<evidence type="ECO:0000313" key="2">
    <source>
        <dbReference type="Proteomes" id="UP000005741"/>
    </source>
</evidence>
<protein>
    <submittedName>
        <fullName evidence="1">Uncharacterized protein</fullName>
    </submittedName>
</protein>
<gene>
    <name evidence="1" type="ORF">Metlim_2104</name>
</gene>
<dbReference type="EMBL" id="CM001436">
    <property type="protein sequence ID" value="EHQ36186.1"/>
    <property type="molecule type" value="Genomic_DNA"/>
</dbReference>
<dbReference type="InParanoid" id="H1Z094"/>
<dbReference type="OrthoDB" id="198190at2157"/>
<dbReference type="Proteomes" id="UP000005741">
    <property type="component" value="Chromosome"/>
</dbReference>
<dbReference type="HOGENOM" id="CLU_1021597_0_0_2"/>
<sequence>MRKSMRPVSLSRVVEVALIAEKEEEINYENLSEKLNISIRRSREIINEMDVMNLLENDEQKFIPTQECRIFNRAVLEEDWESIHSVLMNYPFYSQFYNYIDRNGPVELSNLESGMKNSEYLFNKTSISIISDWTLRIGLIQRNVFNDHYYSINSDCINFPDSFARNYSSLDTDESGFMKKRYISIPKLREFTCENLKISRIFFDKSLIELYNKNIGIIEFSGAPVTTSAKKSKKKIKSAVFSNIPEWTGVELRSDKYLSGIKIGKKEFIYVAIHGSINNE</sequence>
<dbReference type="RefSeq" id="WP_004078439.1">
    <property type="nucleotide sequence ID" value="NZ_CM001436.1"/>
</dbReference>
<evidence type="ECO:0000313" key="1">
    <source>
        <dbReference type="EMBL" id="EHQ36186.1"/>
    </source>
</evidence>
<reference evidence="1 2" key="1">
    <citation type="submission" date="2011-10" db="EMBL/GenBank/DDBJ databases">
        <title>The Improved High-Quality Draft genome of Methanoplanus limicola DSM 2279.</title>
        <authorList>
            <consortium name="US DOE Joint Genome Institute (JGI-PGF)"/>
            <person name="Lucas S."/>
            <person name="Copeland A."/>
            <person name="Lapidus A."/>
            <person name="Glavina del Rio T."/>
            <person name="Dalin E."/>
            <person name="Tice H."/>
            <person name="Bruce D."/>
            <person name="Goodwin L."/>
            <person name="Pitluck S."/>
            <person name="Peters L."/>
            <person name="Mikhailova N."/>
            <person name="Lu M."/>
            <person name="Kyrpides N."/>
            <person name="Mavromatis K."/>
            <person name="Ivanova N."/>
            <person name="Markowitz V."/>
            <person name="Cheng J.-F."/>
            <person name="Hugenholtz P."/>
            <person name="Woyke T."/>
            <person name="Wu D."/>
            <person name="Wirth R."/>
            <person name="Brambilla E.-M."/>
            <person name="Klenk H.-P."/>
            <person name="Eisen J.A."/>
        </authorList>
    </citation>
    <scope>NUCLEOTIDE SEQUENCE [LARGE SCALE GENOMIC DNA]</scope>
    <source>
        <strain evidence="1 2">DSM 2279</strain>
    </source>
</reference>
<accession>H1Z094</accession>
<dbReference type="STRING" id="937775.Metlim_2104"/>
<organism evidence="1 2">
    <name type="scientific">Methanoplanus limicola DSM 2279</name>
    <dbReference type="NCBI Taxonomy" id="937775"/>
    <lineage>
        <taxon>Archaea</taxon>
        <taxon>Methanobacteriati</taxon>
        <taxon>Methanobacteriota</taxon>
        <taxon>Stenosarchaea group</taxon>
        <taxon>Methanomicrobia</taxon>
        <taxon>Methanomicrobiales</taxon>
        <taxon>Methanomicrobiaceae</taxon>
        <taxon>Methanoplanus</taxon>
    </lineage>
</organism>
<dbReference type="AlphaFoldDB" id="H1Z094"/>